<sequence length="98" mass="11238">MHVKLPWPLIAPGWEVCFGDSTGPLPFLDCGYPHSQQIPFWSLKVPEVILCTLLRAKERLPDHMTPPDFCRPQRPSQVNIPSSWLCYSAWRPLGMHQS</sequence>
<protein>
    <submittedName>
        <fullName evidence="1">RCG63318</fullName>
    </submittedName>
</protein>
<proteinExistence type="predicted"/>
<reference evidence="1 2" key="1">
    <citation type="submission" date="2005-09" db="EMBL/GenBank/DDBJ databases">
        <authorList>
            <person name="Mural R.J."/>
            <person name="Li P.W."/>
            <person name="Adams M.D."/>
            <person name="Amanatides P.G."/>
            <person name="Baden-Tillson H."/>
            <person name="Barnstead M."/>
            <person name="Chin S.H."/>
            <person name="Dew I."/>
            <person name="Evans C.A."/>
            <person name="Ferriera S."/>
            <person name="Flanigan M."/>
            <person name="Fosler C."/>
            <person name="Glodek A."/>
            <person name="Gu Z."/>
            <person name="Holt R.A."/>
            <person name="Jennings D."/>
            <person name="Kraft C.L."/>
            <person name="Lu F."/>
            <person name="Nguyen T."/>
            <person name="Nusskern D.R."/>
            <person name="Pfannkoch C.M."/>
            <person name="Sitter C."/>
            <person name="Sutton G.G."/>
            <person name="Venter J.C."/>
            <person name="Wang Z."/>
            <person name="Woodage T."/>
            <person name="Zheng X.H."/>
            <person name="Zhong F."/>
        </authorList>
    </citation>
    <scope>NUCLEOTIDE SEQUENCE [LARGE SCALE GENOMIC DNA]</scope>
    <source>
        <strain>BN</strain>
        <strain evidence="2">Sprague-Dawley</strain>
    </source>
</reference>
<dbReference type="EMBL" id="CH474034">
    <property type="protein sequence ID" value="EDL97518.1"/>
    <property type="molecule type" value="Genomic_DNA"/>
</dbReference>
<evidence type="ECO:0000313" key="1">
    <source>
        <dbReference type="EMBL" id="EDL97518.1"/>
    </source>
</evidence>
<accession>A6KBL3</accession>
<gene>
    <name evidence="1" type="ORF">rCG_63318</name>
</gene>
<dbReference type="Proteomes" id="UP000234681">
    <property type="component" value="Chromosome 6"/>
</dbReference>
<dbReference type="AlphaFoldDB" id="A6KBL3"/>
<name>A6KBL3_RAT</name>
<evidence type="ECO:0000313" key="2">
    <source>
        <dbReference type="Proteomes" id="UP000234681"/>
    </source>
</evidence>
<organism evidence="1 2">
    <name type="scientific">Rattus norvegicus</name>
    <name type="common">Rat</name>
    <dbReference type="NCBI Taxonomy" id="10116"/>
    <lineage>
        <taxon>Eukaryota</taxon>
        <taxon>Metazoa</taxon>
        <taxon>Chordata</taxon>
        <taxon>Craniata</taxon>
        <taxon>Vertebrata</taxon>
        <taxon>Euteleostomi</taxon>
        <taxon>Mammalia</taxon>
        <taxon>Eutheria</taxon>
        <taxon>Euarchontoglires</taxon>
        <taxon>Glires</taxon>
        <taxon>Rodentia</taxon>
        <taxon>Myomorpha</taxon>
        <taxon>Muroidea</taxon>
        <taxon>Muridae</taxon>
        <taxon>Murinae</taxon>
        <taxon>Rattus</taxon>
    </lineage>
</organism>